<dbReference type="PROSITE" id="PS01091">
    <property type="entry name" value="TATD_3"/>
    <property type="match status" value="1"/>
</dbReference>
<keyword evidence="1" id="KW-0378">Hydrolase</keyword>
<dbReference type="GO" id="GO:0016788">
    <property type="term" value="F:hydrolase activity, acting on ester bonds"/>
    <property type="evidence" value="ECO:0007669"/>
    <property type="project" value="InterPro"/>
</dbReference>
<dbReference type="SUPFAM" id="SSF51556">
    <property type="entry name" value="Metallo-dependent hydrolases"/>
    <property type="match status" value="1"/>
</dbReference>
<dbReference type="InterPro" id="IPR018228">
    <property type="entry name" value="DNase_TatD-rel_CS"/>
</dbReference>
<reference evidence="3" key="1">
    <citation type="submission" date="2018-05" db="EMBL/GenBank/DDBJ databases">
        <title>Genome Sequencing of selected type strains of the family Eggerthellaceae.</title>
        <authorList>
            <person name="Danylec N."/>
            <person name="Stoll D.A."/>
            <person name="Doetsch A."/>
            <person name="Huch M."/>
        </authorList>
    </citation>
    <scope>NUCLEOTIDE SEQUENCE [LARGE SCALE GENOMIC DNA]</scope>
    <source>
        <strain evidence="3">DSM 24851</strain>
    </source>
</reference>
<dbReference type="Gene3D" id="3.20.20.140">
    <property type="entry name" value="Metal-dependent hydrolases"/>
    <property type="match status" value="1"/>
</dbReference>
<name>A0A3N0AY80_9ACTN</name>
<dbReference type="EMBL" id="QIBX01000011">
    <property type="protein sequence ID" value="RNL39534.1"/>
    <property type="molecule type" value="Genomic_DNA"/>
</dbReference>
<dbReference type="RefSeq" id="WP_123209035.1">
    <property type="nucleotide sequence ID" value="NZ_JBHTHO010000020.1"/>
</dbReference>
<dbReference type="PROSITE" id="PS01090">
    <property type="entry name" value="TATD_2"/>
    <property type="match status" value="1"/>
</dbReference>
<comment type="caution">
    <text evidence="2">The sequence shown here is derived from an EMBL/GenBank/DDBJ whole genome shotgun (WGS) entry which is preliminary data.</text>
</comment>
<evidence type="ECO:0000313" key="3">
    <source>
        <dbReference type="Proteomes" id="UP000269591"/>
    </source>
</evidence>
<keyword evidence="3" id="KW-1185">Reference proteome</keyword>
<sequence length="395" mass="43705">MTHFDEYFAAINLESPAGYLVFRDALFRKQRKHGRWQIVEAPSPALEGRVADTHAHLVLLSDPALSLARCAVQGVDFVCTVTDAVEDGWATYRELDVWRGEALRILPDVFESTRRAMAAHREEAAVSGAPLPADMTVDEWRANRCPCAEVPIPHVRIAAGVHPHVASKWDAQVEERLRAMLADPRTAALGETGLDYHYDLSPRDVQRDVFRRQVALAHETGLPLVLHMRDAHDDGFAILEEEGWPAAGVLLHCCSVGPDELHRWLDRGCFVAFGGAVTFARSDELRASAAIVPEGRLLTETDSPYMAPVPFRGVECGPEFTLYTAQRIAEERGIAPGAQREALLEGMHAAALELLDREPTSWQRAHEDWAAECLRADIVRAGDRRAGGEHPEEVA</sequence>
<organism evidence="2 3">
    <name type="scientific">Slackia equolifaciens</name>
    <dbReference type="NCBI Taxonomy" id="498718"/>
    <lineage>
        <taxon>Bacteria</taxon>
        <taxon>Bacillati</taxon>
        <taxon>Actinomycetota</taxon>
        <taxon>Coriobacteriia</taxon>
        <taxon>Eggerthellales</taxon>
        <taxon>Eggerthellaceae</taxon>
        <taxon>Slackia</taxon>
    </lineage>
</organism>
<protein>
    <submittedName>
        <fullName evidence="2">TatD family deoxyribonuclease</fullName>
    </submittedName>
</protein>
<gene>
    <name evidence="2" type="ORF">DMP06_07040</name>
</gene>
<dbReference type="CDD" id="cd01310">
    <property type="entry name" value="TatD_DNAse"/>
    <property type="match status" value="1"/>
</dbReference>
<dbReference type="OrthoDB" id="9810005at2"/>
<evidence type="ECO:0000256" key="1">
    <source>
        <dbReference type="ARBA" id="ARBA00022801"/>
    </source>
</evidence>
<dbReference type="Pfam" id="PF01026">
    <property type="entry name" value="TatD_DNase"/>
    <property type="match status" value="1"/>
</dbReference>
<dbReference type="PANTHER" id="PTHR46124">
    <property type="entry name" value="D-AMINOACYL-TRNA DEACYLASE"/>
    <property type="match status" value="1"/>
</dbReference>
<proteinExistence type="predicted"/>
<dbReference type="PANTHER" id="PTHR46124:SF2">
    <property type="entry name" value="D-AMINOACYL-TRNA DEACYLASE"/>
    <property type="match status" value="1"/>
</dbReference>
<accession>A0A3N0AY80</accession>
<dbReference type="InterPro" id="IPR032466">
    <property type="entry name" value="Metal_Hydrolase"/>
</dbReference>
<dbReference type="Proteomes" id="UP000269591">
    <property type="component" value="Unassembled WGS sequence"/>
</dbReference>
<dbReference type="AlphaFoldDB" id="A0A3N0AY80"/>
<dbReference type="InterPro" id="IPR001130">
    <property type="entry name" value="TatD-like"/>
</dbReference>
<dbReference type="GO" id="GO:0005829">
    <property type="term" value="C:cytosol"/>
    <property type="evidence" value="ECO:0007669"/>
    <property type="project" value="TreeGrafter"/>
</dbReference>
<evidence type="ECO:0000313" key="2">
    <source>
        <dbReference type="EMBL" id="RNL39534.1"/>
    </source>
</evidence>